<evidence type="ECO:0000313" key="3">
    <source>
        <dbReference type="Proteomes" id="UP000057938"/>
    </source>
</evidence>
<name>A0A0M4M7X8_9SPHN</name>
<sequence length="271" mass="31150">MTRKSDPRETRLPIGPGELPDFTPVPRLCQRHDGWTAERQFAFIEALADTGSVKAAAAAVNMSAEGAYYLRRQKGAESFRKAWEVALSLGVQRIEDVAMDRALNGVDVPVYSYGKLVGMRKNYNDRLLMFMLRNRASDRFAEGKPRAMSAMDLTRLDQEKKKWRREWELEQQAARPQVSTQEVRDSIERKIAAVRQRVEADRKREWEALSDETREAWQRFEALKARDLDALKQRGDSADETMPSLPAPIQSDLEEPETGPKIRRLKDEGWE</sequence>
<dbReference type="Proteomes" id="UP000057938">
    <property type="component" value="Chromosome"/>
</dbReference>
<reference evidence="2 3" key="1">
    <citation type="submission" date="2015-09" db="EMBL/GenBank/DDBJ databases">
        <title>Complete genome sequence of a benzo[a]pyrene-degrading bacterium Altererythrobacter epoxidivorans CGMCC 1.7731T.</title>
        <authorList>
            <person name="Li Z."/>
            <person name="Cheng H."/>
            <person name="Huo Y."/>
            <person name="Xu X."/>
        </authorList>
    </citation>
    <scope>NUCLEOTIDE SEQUENCE [LARGE SCALE GENOMIC DNA]</scope>
    <source>
        <strain evidence="2 3">CGMCC 1.7731</strain>
    </source>
</reference>
<evidence type="ECO:0000256" key="1">
    <source>
        <dbReference type="SAM" id="MobiDB-lite"/>
    </source>
</evidence>
<gene>
    <name evidence="2" type="ORF">AMC99_01370</name>
</gene>
<dbReference type="RefSeq" id="WP_061924472.1">
    <property type="nucleotide sequence ID" value="NZ_CP012669.1"/>
</dbReference>
<protein>
    <submittedName>
        <fullName evidence="2">Uncharacterized protein</fullName>
    </submittedName>
</protein>
<accession>A0A0M4M7X8</accession>
<dbReference type="EMBL" id="CP012669">
    <property type="protein sequence ID" value="ALE16664.1"/>
    <property type="molecule type" value="Genomic_DNA"/>
</dbReference>
<proteinExistence type="predicted"/>
<organism evidence="2 3">
    <name type="scientific">Altererythrobacter epoxidivorans</name>
    <dbReference type="NCBI Taxonomy" id="361183"/>
    <lineage>
        <taxon>Bacteria</taxon>
        <taxon>Pseudomonadati</taxon>
        <taxon>Pseudomonadota</taxon>
        <taxon>Alphaproteobacteria</taxon>
        <taxon>Sphingomonadales</taxon>
        <taxon>Erythrobacteraceae</taxon>
        <taxon>Altererythrobacter</taxon>
    </lineage>
</organism>
<dbReference type="AlphaFoldDB" id="A0A0M4M7X8"/>
<feature type="region of interest" description="Disordered" evidence="1">
    <location>
        <begin position="231"/>
        <end position="271"/>
    </location>
</feature>
<evidence type="ECO:0000313" key="2">
    <source>
        <dbReference type="EMBL" id="ALE16664.1"/>
    </source>
</evidence>
<dbReference type="KEGG" id="aep:AMC99_01370"/>
<keyword evidence="3" id="KW-1185">Reference proteome</keyword>
<dbReference type="OrthoDB" id="7282816at2"/>
<dbReference type="PATRIC" id="fig|361183.4.peg.1340"/>